<sequence length="239" mass="27496">MPSDSSQSSLNHHAELADSKQLTTIYKKNGAFDKRRRHLLENFKVSETCENLLLKLRIMIESKVKNDPQILMKNKGKMAALIQGEIVNRGGKQSNEQENDASAKIEENNSILSIVDRDIQEKILDSSEFHELLKDELKDIKRKLLGISDEDYAKLRADERTKREKQQKEELARKLRIERERKELETRKLYQGMSLKSGGGSSYRVDKPSGLHSRNGGDKQAAKDSDKKKKVEKVQVMRY</sequence>
<evidence type="ECO:0000256" key="1">
    <source>
        <dbReference type="SAM" id="Coils"/>
    </source>
</evidence>
<dbReference type="Pfam" id="PF05205">
    <property type="entry name" value="COMPASS-Shg1"/>
    <property type="match status" value="1"/>
</dbReference>
<evidence type="ECO:0000313" key="4">
    <source>
        <dbReference type="EMBL" id="CAK9438163.1"/>
    </source>
</evidence>
<feature type="coiled-coil region" evidence="1">
    <location>
        <begin position="130"/>
        <end position="188"/>
    </location>
</feature>
<evidence type="ECO:0000256" key="2">
    <source>
        <dbReference type="SAM" id="MobiDB-lite"/>
    </source>
</evidence>
<dbReference type="Proteomes" id="UP001497383">
    <property type="component" value="Chromosome 3"/>
</dbReference>
<accession>A0ABP0ZM87</accession>
<evidence type="ECO:0000259" key="3">
    <source>
        <dbReference type="Pfam" id="PF05205"/>
    </source>
</evidence>
<feature type="domain" description="BOD1/SHG1" evidence="3">
    <location>
        <begin position="21"/>
        <end position="137"/>
    </location>
</feature>
<keyword evidence="5" id="KW-1185">Reference proteome</keyword>
<keyword evidence="1" id="KW-0175">Coiled coil</keyword>
<dbReference type="InterPro" id="IPR055264">
    <property type="entry name" value="BOD1/SHG1_dom"/>
</dbReference>
<dbReference type="RefSeq" id="XP_066829388.1">
    <property type="nucleotide sequence ID" value="XM_066972451.1"/>
</dbReference>
<feature type="compositionally biased region" description="Basic and acidic residues" evidence="2">
    <location>
        <begin position="204"/>
        <end position="239"/>
    </location>
</feature>
<name>A0ABP0ZM87_9ASCO</name>
<protein>
    <recommendedName>
        <fullName evidence="3">BOD1/SHG1 domain-containing protein</fullName>
    </recommendedName>
</protein>
<organism evidence="4 5">
    <name type="scientific">Lodderomyces beijingensis</name>
    <dbReference type="NCBI Taxonomy" id="1775926"/>
    <lineage>
        <taxon>Eukaryota</taxon>
        <taxon>Fungi</taxon>
        <taxon>Dikarya</taxon>
        <taxon>Ascomycota</taxon>
        <taxon>Saccharomycotina</taxon>
        <taxon>Pichiomycetes</taxon>
        <taxon>Debaryomycetaceae</taxon>
        <taxon>Candida/Lodderomyces clade</taxon>
        <taxon>Lodderomyces</taxon>
    </lineage>
</organism>
<reference evidence="4 5" key="1">
    <citation type="submission" date="2024-03" db="EMBL/GenBank/DDBJ databases">
        <authorList>
            <person name="Brejova B."/>
        </authorList>
    </citation>
    <scope>NUCLEOTIDE SEQUENCE [LARGE SCALE GENOMIC DNA]</scope>
    <source>
        <strain evidence="4 5">CBS 14171</strain>
    </source>
</reference>
<proteinExistence type="predicted"/>
<gene>
    <name evidence="4" type="ORF">LODBEIA_P24500</name>
</gene>
<dbReference type="EMBL" id="OZ022407">
    <property type="protein sequence ID" value="CAK9438163.1"/>
    <property type="molecule type" value="Genomic_DNA"/>
</dbReference>
<dbReference type="GeneID" id="92207646"/>
<feature type="region of interest" description="Disordered" evidence="2">
    <location>
        <begin position="190"/>
        <end position="239"/>
    </location>
</feature>
<evidence type="ECO:0000313" key="5">
    <source>
        <dbReference type="Proteomes" id="UP001497383"/>
    </source>
</evidence>